<gene>
    <name evidence="1" type="ORF">GCM10023335_12620</name>
</gene>
<evidence type="ECO:0000313" key="1">
    <source>
        <dbReference type="EMBL" id="GAA4999591.1"/>
    </source>
</evidence>
<dbReference type="RefSeq" id="WP_345642459.1">
    <property type="nucleotide sequence ID" value="NZ_BAABKB010000002.1"/>
</dbReference>
<dbReference type="Proteomes" id="UP001501759">
    <property type="component" value="Unassembled WGS sequence"/>
</dbReference>
<reference evidence="2" key="1">
    <citation type="journal article" date="2019" name="Int. J. Syst. Evol. Microbiol.">
        <title>The Global Catalogue of Microorganisms (GCM) 10K type strain sequencing project: providing services to taxonomists for standard genome sequencing and annotation.</title>
        <authorList>
            <consortium name="The Broad Institute Genomics Platform"/>
            <consortium name="The Broad Institute Genome Sequencing Center for Infectious Disease"/>
            <person name="Wu L."/>
            <person name="Ma J."/>
        </authorList>
    </citation>
    <scope>NUCLEOTIDE SEQUENCE [LARGE SCALE GENOMIC DNA]</scope>
    <source>
        <strain evidence="2">JCM 18409</strain>
    </source>
</reference>
<evidence type="ECO:0000313" key="2">
    <source>
        <dbReference type="Proteomes" id="UP001501759"/>
    </source>
</evidence>
<organism evidence="1 2">
    <name type="scientific">Streptomyces siamensis</name>
    <dbReference type="NCBI Taxonomy" id="1274986"/>
    <lineage>
        <taxon>Bacteria</taxon>
        <taxon>Bacillati</taxon>
        <taxon>Actinomycetota</taxon>
        <taxon>Actinomycetes</taxon>
        <taxon>Kitasatosporales</taxon>
        <taxon>Streptomycetaceae</taxon>
        <taxon>Streptomyces</taxon>
    </lineage>
</organism>
<dbReference type="EMBL" id="BAABKB010000002">
    <property type="protein sequence ID" value="GAA4999591.1"/>
    <property type="molecule type" value="Genomic_DNA"/>
</dbReference>
<proteinExistence type="predicted"/>
<comment type="caution">
    <text evidence="1">The sequence shown here is derived from an EMBL/GenBank/DDBJ whole genome shotgun (WGS) entry which is preliminary data.</text>
</comment>
<accession>A0ABP9IJD6</accession>
<name>A0ABP9IJD6_9ACTN</name>
<protein>
    <submittedName>
        <fullName evidence="1">Uncharacterized protein</fullName>
    </submittedName>
</protein>
<keyword evidence="2" id="KW-1185">Reference proteome</keyword>
<sequence>MNGPDAEGYTLTCTPAGDELREVVRTALDRFIDPDDDTMPALNHVDGGFTWVPAEAVIGDLMKVIDQLLQMYFQAMGDLGRALDKLDSKEQP</sequence>